<protein>
    <recommendedName>
        <fullName evidence="3">Bacilysin biosynthesis protein BacA</fullName>
    </recommendedName>
</protein>
<evidence type="ECO:0008006" key="3">
    <source>
        <dbReference type="Google" id="ProtNLM"/>
    </source>
</evidence>
<dbReference type="Proteomes" id="UP000600080">
    <property type="component" value="Unassembled WGS sequence"/>
</dbReference>
<evidence type="ECO:0000313" key="1">
    <source>
        <dbReference type="EMBL" id="GGN40936.1"/>
    </source>
</evidence>
<reference evidence="2" key="1">
    <citation type="journal article" date="2019" name="Int. J. Syst. Evol. Microbiol.">
        <title>The Global Catalogue of Microorganisms (GCM) 10K type strain sequencing project: providing services to taxonomists for standard genome sequencing and annotation.</title>
        <authorList>
            <consortium name="The Broad Institute Genomics Platform"/>
            <consortium name="The Broad Institute Genome Sequencing Center for Infectious Disease"/>
            <person name="Wu L."/>
            <person name="Ma J."/>
        </authorList>
    </citation>
    <scope>NUCLEOTIDE SEQUENCE [LARGE SCALE GENOMIC DNA]</scope>
    <source>
        <strain evidence="2">CGMCC 4.7323</strain>
    </source>
</reference>
<evidence type="ECO:0000313" key="2">
    <source>
        <dbReference type="Proteomes" id="UP000600080"/>
    </source>
</evidence>
<dbReference type="RefSeq" id="WP_229699816.1">
    <property type="nucleotide sequence ID" value="NZ_BMND01000006.1"/>
</dbReference>
<comment type="caution">
    <text evidence="1">The sequence shown here is derived from an EMBL/GenBank/DDBJ whole genome shotgun (WGS) entry which is preliminary data.</text>
</comment>
<proteinExistence type="predicted"/>
<organism evidence="1 2">
    <name type="scientific">Streptomyces kronopolitis</name>
    <dbReference type="NCBI Taxonomy" id="1612435"/>
    <lineage>
        <taxon>Bacteria</taxon>
        <taxon>Bacillati</taxon>
        <taxon>Actinomycetota</taxon>
        <taxon>Actinomycetes</taxon>
        <taxon>Kitasatosporales</taxon>
        <taxon>Streptomycetaceae</taxon>
        <taxon>Streptomyces</taxon>
    </lineage>
</organism>
<accession>A0ABQ2J8E3</accession>
<keyword evidence="2" id="KW-1185">Reference proteome</keyword>
<dbReference type="EMBL" id="BMND01000006">
    <property type="protein sequence ID" value="GGN40936.1"/>
    <property type="molecule type" value="Genomic_DNA"/>
</dbReference>
<sequence>MTMATEPCRRTGIGADRIRHVHTLGPHGTNLETAAHEWLHRRGIDGTVELHPSLEAALDAVPDDGEHALAACAVYPALHTLTFSNLHRLHMVDSFLMPTHNMVLASAGASAPATVSTHPAPVGLVPAEAGSRLVPSNSQAAIDCAAGRSEGCITTIVAAERYGLRVLRDFGPVPMIFTIHQVFAVDAPAGRLETAGAQL</sequence>
<dbReference type="SUPFAM" id="SSF53850">
    <property type="entry name" value="Periplasmic binding protein-like II"/>
    <property type="match status" value="1"/>
</dbReference>
<name>A0ABQ2J8E3_9ACTN</name>
<dbReference type="GeneID" id="301547792"/>
<gene>
    <name evidence="1" type="ORF">GCM10012285_19600</name>
</gene>